<dbReference type="InterPro" id="IPR029058">
    <property type="entry name" value="AB_hydrolase_fold"/>
</dbReference>
<dbReference type="EMBL" id="RKLO01000001">
    <property type="protein sequence ID" value="RVW05331.1"/>
    <property type="molecule type" value="Genomic_DNA"/>
</dbReference>
<keyword evidence="2" id="KW-0378">Hydrolase</keyword>
<name>A0A438B2Y8_9NOCA</name>
<dbReference type="OrthoDB" id="3366509at2"/>
<gene>
    <name evidence="2" type="ORF">EGT50_01580</name>
</gene>
<dbReference type="Proteomes" id="UP000283479">
    <property type="component" value="Unassembled WGS sequence"/>
</dbReference>
<comment type="caution">
    <text evidence="2">The sequence shown here is derived from an EMBL/GenBank/DDBJ whole genome shotgun (WGS) entry which is preliminary data.</text>
</comment>
<reference evidence="2 3" key="1">
    <citation type="submission" date="2018-11" db="EMBL/GenBank/DDBJ databases">
        <title>Rhodococcus spongicola sp. nov. and Rhodococcus xishaensis sp. nov. from marine sponges.</title>
        <authorList>
            <person name="Li L."/>
            <person name="Lin H.W."/>
        </authorList>
    </citation>
    <scope>NUCLEOTIDE SEQUENCE [LARGE SCALE GENOMIC DNA]</scope>
    <source>
        <strain evidence="2 3">LHW51113</strain>
    </source>
</reference>
<protein>
    <submittedName>
        <fullName evidence="2">Alpha/beta hydrolase</fullName>
    </submittedName>
</protein>
<keyword evidence="3" id="KW-1185">Reference proteome</keyword>
<dbReference type="InterPro" id="IPR000073">
    <property type="entry name" value="AB_hydrolase_1"/>
</dbReference>
<dbReference type="SUPFAM" id="SSF53474">
    <property type="entry name" value="alpha/beta-Hydrolases"/>
    <property type="match status" value="1"/>
</dbReference>
<evidence type="ECO:0000313" key="2">
    <source>
        <dbReference type="EMBL" id="RVW05331.1"/>
    </source>
</evidence>
<accession>A0A438B2Y8</accession>
<dbReference type="Pfam" id="PF12697">
    <property type="entry name" value="Abhydrolase_6"/>
    <property type="match status" value="1"/>
</dbReference>
<evidence type="ECO:0000259" key="1">
    <source>
        <dbReference type="Pfam" id="PF12697"/>
    </source>
</evidence>
<dbReference type="Gene3D" id="3.40.50.1820">
    <property type="entry name" value="alpha/beta hydrolase"/>
    <property type="match status" value="1"/>
</dbReference>
<dbReference type="AlphaFoldDB" id="A0A438B2Y8"/>
<sequence>MGLPKRVGRRGTEPSLTVLVLPGGKVTDRRRTRPWQVADLRMWAFTWALRRLGSGIDVRQVRYRRRGWNGDDRSPVHDVRGVLDELRPSGTPVVLIGHSMGGRVAAVVADDPQVVALLALAPWWPDGEGARIPTATRMVVVHGTADRWTDPLASRMQTELAAARGVPVHWIGVAGAGHAMLRHPWRWRRIAVDFVRDQSHQLSAPNVS</sequence>
<evidence type="ECO:0000313" key="3">
    <source>
        <dbReference type="Proteomes" id="UP000283479"/>
    </source>
</evidence>
<organism evidence="2 3">
    <name type="scientific">Rhodococcus xishaensis</name>
    <dbReference type="NCBI Taxonomy" id="2487364"/>
    <lineage>
        <taxon>Bacteria</taxon>
        <taxon>Bacillati</taxon>
        <taxon>Actinomycetota</taxon>
        <taxon>Actinomycetes</taxon>
        <taxon>Mycobacteriales</taxon>
        <taxon>Nocardiaceae</taxon>
        <taxon>Rhodococcus</taxon>
    </lineage>
</organism>
<proteinExistence type="predicted"/>
<feature type="domain" description="AB hydrolase-1" evidence="1">
    <location>
        <begin position="42"/>
        <end position="134"/>
    </location>
</feature>
<dbReference type="GO" id="GO:0016787">
    <property type="term" value="F:hydrolase activity"/>
    <property type="evidence" value="ECO:0007669"/>
    <property type="project" value="UniProtKB-KW"/>
</dbReference>